<evidence type="ECO:0000259" key="6">
    <source>
        <dbReference type="Pfam" id="PF10412"/>
    </source>
</evidence>
<evidence type="ECO:0000313" key="8">
    <source>
        <dbReference type="Proteomes" id="UP000481033"/>
    </source>
</evidence>
<dbReference type="InterPro" id="IPR027417">
    <property type="entry name" value="P-loop_NTPase"/>
</dbReference>
<evidence type="ECO:0000256" key="1">
    <source>
        <dbReference type="ARBA" id="ARBA00004651"/>
    </source>
</evidence>
<comment type="caution">
    <text evidence="7">The sequence shown here is derived from an EMBL/GenBank/DDBJ whole genome shotgun (WGS) entry which is preliminary data.</text>
</comment>
<dbReference type="GO" id="GO:0005886">
    <property type="term" value="C:plasma membrane"/>
    <property type="evidence" value="ECO:0007669"/>
    <property type="project" value="UniProtKB-SubCell"/>
</dbReference>
<dbReference type="EMBL" id="QXHD01000004">
    <property type="protein sequence ID" value="NEZ61043.1"/>
    <property type="molecule type" value="Genomic_DNA"/>
</dbReference>
<evidence type="ECO:0000256" key="3">
    <source>
        <dbReference type="ARBA" id="ARBA00022692"/>
    </source>
</evidence>
<comment type="subcellular location">
    <subcellularLocation>
        <location evidence="1">Cell membrane</location>
        <topology evidence="1">Multi-pass membrane protein</topology>
    </subcellularLocation>
</comment>
<keyword evidence="5" id="KW-0472">Membrane</keyword>
<feature type="domain" description="Type IV secretion system coupling protein TraD DNA-binding" evidence="6">
    <location>
        <begin position="49"/>
        <end position="395"/>
    </location>
</feature>
<dbReference type="InterPro" id="IPR019476">
    <property type="entry name" value="T4SS_TraD_DNA-bd"/>
</dbReference>
<dbReference type="CDD" id="cd01127">
    <property type="entry name" value="TrwB_TraG_TraD_VirD4"/>
    <property type="match status" value="1"/>
</dbReference>
<dbReference type="Proteomes" id="UP000481033">
    <property type="component" value="Unassembled WGS sequence"/>
</dbReference>
<dbReference type="InterPro" id="IPR051539">
    <property type="entry name" value="T4SS-coupling_protein"/>
</dbReference>
<dbReference type="AlphaFoldDB" id="A0A6M0RYT5"/>
<dbReference type="Gene3D" id="3.40.50.300">
    <property type="entry name" value="P-loop containing nucleotide triphosphate hydrolases"/>
    <property type="match status" value="2"/>
</dbReference>
<dbReference type="Pfam" id="PF10412">
    <property type="entry name" value="TrwB_AAD_bind"/>
    <property type="match status" value="1"/>
</dbReference>
<reference evidence="7 8" key="1">
    <citation type="journal article" date="2020" name="Microb. Ecol.">
        <title>Ecogenomics of the Marine Benthic Filamentous Cyanobacterium Adonisia.</title>
        <authorList>
            <person name="Walter J.M."/>
            <person name="Coutinho F.H."/>
            <person name="Leomil L."/>
            <person name="Hargreaves P.I."/>
            <person name="Campeao M.E."/>
            <person name="Vieira V.V."/>
            <person name="Silva B.S."/>
            <person name="Fistarol G.O."/>
            <person name="Salomon P.S."/>
            <person name="Sawabe T."/>
            <person name="Mino S."/>
            <person name="Hosokawa M."/>
            <person name="Miyashita H."/>
            <person name="Maruyama F."/>
            <person name="van Verk M.C."/>
            <person name="Dutilh B.E."/>
            <person name="Thompson C.C."/>
            <person name="Thompson F.L."/>
        </authorList>
    </citation>
    <scope>NUCLEOTIDE SEQUENCE [LARGE SCALE GENOMIC DNA]</scope>
    <source>
        <strain evidence="7 8">CCMR0081</strain>
    </source>
</reference>
<evidence type="ECO:0000313" key="7">
    <source>
        <dbReference type="EMBL" id="NEZ61043.1"/>
    </source>
</evidence>
<dbReference type="PANTHER" id="PTHR37937:SF1">
    <property type="entry name" value="CONJUGATIVE TRANSFER: DNA TRANSPORT"/>
    <property type="match status" value="1"/>
</dbReference>
<keyword evidence="3" id="KW-0812">Transmembrane</keyword>
<sequence>MQQQPFIDDIDNLQHVSDKLFSLYRPPVNRKVRRALASELRLRGKGIYWGGITMPLSLGQFNYLLVGSVGSGKTINLRLFMQSILPHIGQGYGLKAVISDPKREIIPIIRGINPTCPLYILNPFDKRHYAWAIARDIYERAHAESLAYSFAPDANAMVNQNDFWRKAFIFIVLGVVMYFINNAKDDAGNPTWTLRDIILAPRSLKQLYAILDSDPETKQFLEPLSGGRMTQSILTTILVYLNQFAVIAALWEQSERHISLREFDQPGHEGILILGRDVENMAVMASLNQLILTRLGQIQLMRPEDPSYSRLSDVFWILDEFHTLSALPEFEEVATTGRSKGISLVIAFQSISSLIRIYGYEATNAIISQFRHRGILSLNDTYTAEYFANLIGSGDRFSQVYHSGNLIETEGLETVPIVSASDLSSMELPNKATGQGLTGFYRADYYNYWYTMPSSYISKHLIPKDKLTPDYQRIDSSYQHLQPWDYDDIRRLKLDRVLSPDEFAVCREEQDHQAKLLGDASMGGESISAILKKLDVDYRPKAIQDDLIEENTELDQGHSGDI</sequence>
<keyword evidence="8" id="KW-1185">Reference proteome</keyword>
<keyword evidence="2" id="KW-1003">Cell membrane</keyword>
<accession>A0A6M0RYT5</accession>
<dbReference type="RefSeq" id="WP_163703297.1">
    <property type="nucleotide sequence ID" value="NZ_QXHD01000004.1"/>
</dbReference>
<name>A0A6M0RYT5_9CYAN</name>
<organism evidence="7 8">
    <name type="scientific">Adonisia turfae CCMR0081</name>
    <dbReference type="NCBI Taxonomy" id="2292702"/>
    <lineage>
        <taxon>Bacteria</taxon>
        <taxon>Bacillati</taxon>
        <taxon>Cyanobacteriota</taxon>
        <taxon>Adonisia</taxon>
        <taxon>Adonisia turfae</taxon>
    </lineage>
</organism>
<dbReference type="SUPFAM" id="SSF52540">
    <property type="entry name" value="P-loop containing nucleoside triphosphate hydrolases"/>
    <property type="match status" value="1"/>
</dbReference>
<keyword evidence="4" id="KW-1133">Transmembrane helix</keyword>
<gene>
    <name evidence="7" type="ORF">DXZ20_36495</name>
</gene>
<evidence type="ECO:0000256" key="5">
    <source>
        <dbReference type="ARBA" id="ARBA00023136"/>
    </source>
</evidence>
<dbReference type="PANTHER" id="PTHR37937">
    <property type="entry name" value="CONJUGATIVE TRANSFER: DNA TRANSPORT"/>
    <property type="match status" value="1"/>
</dbReference>
<evidence type="ECO:0000256" key="4">
    <source>
        <dbReference type="ARBA" id="ARBA00022989"/>
    </source>
</evidence>
<protein>
    <recommendedName>
        <fullName evidence="6">Type IV secretion system coupling protein TraD DNA-binding domain-containing protein</fullName>
    </recommendedName>
</protein>
<proteinExistence type="predicted"/>
<evidence type="ECO:0000256" key="2">
    <source>
        <dbReference type="ARBA" id="ARBA00022475"/>
    </source>
</evidence>